<evidence type="ECO:0000313" key="1">
    <source>
        <dbReference type="EMBL" id="XCI78206.1"/>
    </source>
</evidence>
<accession>A0AAU8HZX2</accession>
<reference evidence="1" key="1">
    <citation type="submission" date="2024-06" db="EMBL/GenBank/DDBJ databases">
        <title>High activity and specificity of bacteriophage cocktails against carbapenem-resistant Klebsiella pneumoniae belonging to high-risk clones CG258 and ST307.</title>
        <authorList>
            <person name="Jimenez Quiceno J."/>
            <person name="Salazar Ospina L."/>
            <person name="Tellez Carrasquilla S."/>
        </authorList>
    </citation>
    <scope>NUCLEOTIDE SEQUENCE</scope>
</reference>
<proteinExistence type="predicted"/>
<organism evidence="1">
    <name type="scientific">Klebsiella phage FKP3</name>
    <dbReference type="NCBI Taxonomy" id="3231233"/>
    <lineage>
        <taxon>Viruses</taxon>
        <taxon>Duplodnaviria</taxon>
        <taxon>Heunggongvirae</taxon>
        <taxon>Uroviricota</taxon>
        <taxon>Caudoviricetes</taxon>
        <taxon>Stephanstirmvirinae</taxon>
        <taxon>Justusliebigvirus</taxon>
    </lineage>
</organism>
<sequence>MTKQYRILERQRFEEESVYIVQRTRKFLWLFPYWATYQGYTFTGNEDCIFNTIEDAKAFIENTIKFNRWCAERGDRVIAVYQLNNAGELEEVET</sequence>
<protein>
    <submittedName>
        <fullName evidence="1">Uncharacterized protein</fullName>
    </submittedName>
</protein>
<name>A0AAU8HZX2_9CAUD</name>
<dbReference type="EMBL" id="PP895363">
    <property type="protein sequence ID" value="XCI78206.1"/>
    <property type="molecule type" value="Genomic_DNA"/>
</dbReference>